<dbReference type="GO" id="GO:0006297">
    <property type="term" value="P:nucleotide-excision repair, DNA gap filling"/>
    <property type="evidence" value="ECO:0007669"/>
    <property type="project" value="TreeGrafter"/>
</dbReference>
<name>C1EI56_MICCC</name>
<evidence type="ECO:0000256" key="4">
    <source>
        <dbReference type="ARBA" id="ARBA00022840"/>
    </source>
</evidence>
<dbReference type="GO" id="GO:0003677">
    <property type="term" value="F:DNA binding"/>
    <property type="evidence" value="ECO:0007669"/>
    <property type="project" value="InterPro"/>
</dbReference>
<dbReference type="GO" id="GO:0003910">
    <property type="term" value="F:DNA ligase (ATP) activity"/>
    <property type="evidence" value="ECO:0007669"/>
    <property type="project" value="InterPro"/>
</dbReference>
<dbReference type="Gene3D" id="3.30.470.30">
    <property type="entry name" value="DNA ligase/mRNA capping enzyme"/>
    <property type="match status" value="1"/>
</dbReference>
<keyword evidence="9" id="KW-1185">Reference proteome</keyword>
<dbReference type="InterPro" id="IPR016059">
    <property type="entry name" value="DNA_ligase_ATP-dep_CS"/>
</dbReference>
<dbReference type="Proteomes" id="UP000002009">
    <property type="component" value="Chromosome 15"/>
</dbReference>
<sequence>MAEVTKCGVNDRRTGFFALYRLMLPHIDKERSAYHLKEAALARVIGLALGLDRNRSPHFKKLEAWRKGGAGIFVDAVQECCAHHMVDGYVKRVDRATIGDVNDALDKLATLKTNNEKLPVVAGLMDKMDARQMRWLSAIIIKDMKLGYGEAAIIRHFHRDAEDLYNVCCDLRRVCETLHTKAVAFKRQDLQPGSLVRSMNAAKKRDCDEAWRHVQRREFVIEHKFDGERIQVHRVDARTFHYFTRNNFDFGPRGYSVMNRLFRRRLATDRCVLDGELVLWHKEHKAYVPFG</sequence>
<dbReference type="Pfam" id="PF04675">
    <property type="entry name" value="DNA_ligase_A_N"/>
    <property type="match status" value="1"/>
</dbReference>
<dbReference type="GeneID" id="8249473"/>
<keyword evidence="3" id="KW-0547">Nucleotide-binding</keyword>
<dbReference type="InterPro" id="IPR012310">
    <property type="entry name" value="DNA_ligase_ATP-dep_cent"/>
</dbReference>
<comment type="similarity">
    <text evidence="1">Belongs to the ATP-dependent DNA ligase family.</text>
</comment>
<reference evidence="8 9" key="1">
    <citation type="journal article" date="2009" name="Science">
        <title>Green evolution and dynamic adaptations revealed by genomes of the marine picoeukaryotes Micromonas.</title>
        <authorList>
            <person name="Worden A.Z."/>
            <person name="Lee J.H."/>
            <person name="Mock T."/>
            <person name="Rouze P."/>
            <person name="Simmons M.P."/>
            <person name="Aerts A.L."/>
            <person name="Allen A.E."/>
            <person name="Cuvelier M.L."/>
            <person name="Derelle E."/>
            <person name="Everett M.V."/>
            <person name="Foulon E."/>
            <person name="Grimwood J."/>
            <person name="Gundlach H."/>
            <person name="Henrissat B."/>
            <person name="Napoli C."/>
            <person name="McDonald S.M."/>
            <person name="Parker M.S."/>
            <person name="Rombauts S."/>
            <person name="Salamov A."/>
            <person name="Von Dassow P."/>
            <person name="Badger J.H."/>
            <person name="Coutinho P.M."/>
            <person name="Demir E."/>
            <person name="Dubchak I."/>
            <person name="Gentemann C."/>
            <person name="Eikrem W."/>
            <person name="Gready J.E."/>
            <person name="John U."/>
            <person name="Lanier W."/>
            <person name="Lindquist E.A."/>
            <person name="Lucas S."/>
            <person name="Mayer K.F."/>
            <person name="Moreau H."/>
            <person name="Not F."/>
            <person name="Otillar R."/>
            <person name="Panaud O."/>
            <person name="Pangilinan J."/>
            <person name="Paulsen I."/>
            <person name="Piegu B."/>
            <person name="Poliakov A."/>
            <person name="Robbens S."/>
            <person name="Schmutz J."/>
            <person name="Toulza E."/>
            <person name="Wyss T."/>
            <person name="Zelensky A."/>
            <person name="Zhou K."/>
            <person name="Armbrust E.V."/>
            <person name="Bhattacharya D."/>
            <person name="Goodenough U.W."/>
            <person name="Van de Peer Y."/>
            <person name="Grigoriev I.V."/>
        </authorList>
    </citation>
    <scope>NUCLEOTIDE SEQUENCE [LARGE SCALE GENOMIC DNA]</scope>
    <source>
        <strain evidence="9">RCC299 / NOUM17</strain>
    </source>
</reference>
<dbReference type="STRING" id="296587.C1EI56"/>
<dbReference type="InterPro" id="IPR012308">
    <property type="entry name" value="DNA_ligase_ATP-dep_N"/>
</dbReference>
<dbReference type="GO" id="GO:0006310">
    <property type="term" value="P:DNA recombination"/>
    <property type="evidence" value="ECO:0007669"/>
    <property type="project" value="InterPro"/>
</dbReference>
<evidence type="ECO:0000259" key="6">
    <source>
        <dbReference type="Pfam" id="PF01068"/>
    </source>
</evidence>
<evidence type="ECO:0000256" key="1">
    <source>
        <dbReference type="ARBA" id="ARBA00007572"/>
    </source>
</evidence>
<dbReference type="InterPro" id="IPR036599">
    <property type="entry name" value="DNA_ligase_N_sf"/>
</dbReference>
<dbReference type="PANTHER" id="PTHR45997:SF1">
    <property type="entry name" value="DNA LIGASE 4"/>
    <property type="match status" value="1"/>
</dbReference>
<feature type="non-terminal residue" evidence="8">
    <location>
        <position position="291"/>
    </location>
</feature>
<proteinExistence type="inferred from homology"/>
<dbReference type="OrthoDB" id="151490at2759"/>
<protein>
    <recommendedName>
        <fullName evidence="10">ATP-dependent DNA ligase family profile domain-containing protein</fullName>
    </recommendedName>
</protein>
<dbReference type="GO" id="GO:0005524">
    <property type="term" value="F:ATP binding"/>
    <property type="evidence" value="ECO:0007669"/>
    <property type="project" value="UniProtKB-KW"/>
</dbReference>
<dbReference type="GO" id="GO:0032807">
    <property type="term" value="C:DNA ligase IV complex"/>
    <property type="evidence" value="ECO:0007669"/>
    <property type="project" value="TreeGrafter"/>
</dbReference>
<evidence type="ECO:0000313" key="9">
    <source>
        <dbReference type="Proteomes" id="UP000002009"/>
    </source>
</evidence>
<dbReference type="InParanoid" id="C1EI56"/>
<feature type="domain" description="DNA ligase ATP-dependent N-terminal" evidence="7">
    <location>
        <begin position="16"/>
        <end position="158"/>
    </location>
</feature>
<dbReference type="GO" id="GO:0006303">
    <property type="term" value="P:double-strand break repair via nonhomologous end joining"/>
    <property type="evidence" value="ECO:0007669"/>
    <property type="project" value="TreeGrafter"/>
</dbReference>
<dbReference type="Gene3D" id="1.10.3260.10">
    <property type="entry name" value="DNA ligase, ATP-dependent, N-terminal domain"/>
    <property type="match status" value="1"/>
</dbReference>
<keyword evidence="5" id="KW-0539">Nucleus</keyword>
<evidence type="ECO:0008006" key="10">
    <source>
        <dbReference type="Google" id="ProtNLM"/>
    </source>
</evidence>
<accession>C1EI56</accession>
<dbReference type="SUPFAM" id="SSF56091">
    <property type="entry name" value="DNA ligase/mRNA capping enzyme, catalytic domain"/>
    <property type="match status" value="1"/>
</dbReference>
<dbReference type="PROSITE" id="PS00697">
    <property type="entry name" value="DNA_LIGASE_A1"/>
    <property type="match status" value="1"/>
</dbReference>
<dbReference type="EMBL" id="CP001333">
    <property type="protein sequence ID" value="ACO67800.1"/>
    <property type="molecule type" value="Genomic_DNA"/>
</dbReference>
<dbReference type="AlphaFoldDB" id="C1EI56"/>
<evidence type="ECO:0000256" key="3">
    <source>
        <dbReference type="ARBA" id="ARBA00022741"/>
    </source>
</evidence>
<feature type="domain" description="ATP-dependent DNA ligase family profile" evidence="6">
    <location>
        <begin position="199"/>
        <end position="291"/>
    </location>
</feature>
<keyword evidence="2" id="KW-0436">Ligase</keyword>
<organism evidence="8 9">
    <name type="scientific">Micromonas commoda (strain RCC299 / NOUM17 / CCMP2709)</name>
    <name type="common">Picoplanktonic green alga</name>
    <dbReference type="NCBI Taxonomy" id="296587"/>
    <lineage>
        <taxon>Eukaryota</taxon>
        <taxon>Viridiplantae</taxon>
        <taxon>Chlorophyta</taxon>
        <taxon>Mamiellophyceae</taxon>
        <taxon>Mamiellales</taxon>
        <taxon>Mamiellaceae</taxon>
        <taxon>Micromonas</taxon>
    </lineage>
</organism>
<dbReference type="InterPro" id="IPR029710">
    <property type="entry name" value="LIG4"/>
</dbReference>
<evidence type="ECO:0000256" key="2">
    <source>
        <dbReference type="ARBA" id="ARBA00022598"/>
    </source>
</evidence>
<evidence type="ECO:0000256" key="5">
    <source>
        <dbReference type="ARBA" id="ARBA00023242"/>
    </source>
</evidence>
<keyword evidence="4" id="KW-0067">ATP-binding</keyword>
<gene>
    <name evidence="8" type="ORF">MICPUN_88516</name>
</gene>
<dbReference type="PANTHER" id="PTHR45997">
    <property type="entry name" value="DNA LIGASE 4"/>
    <property type="match status" value="1"/>
</dbReference>
<dbReference type="OMA" id="EYKHAIS"/>
<evidence type="ECO:0000259" key="7">
    <source>
        <dbReference type="Pfam" id="PF04675"/>
    </source>
</evidence>
<dbReference type="RefSeq" id="XP_002506542.1">
    <property type="nucleotide sequence ID" value="XM_002506496.1"/>
</dbReference>
<dbReference type="eggNOG" id="KOG0966">
    <property type="taxonomic scope" value="Eukaryota"/>
</dbReference>
<dbReference type="KEGG" id="mis:MICPUN_88516"/>
<dbReference type="Pfam" id="PF01068">
    <property type="entry name" value="DNA_ligase_A_M"/>
    <property type="match status" value="1"/>
</dbReference>
<evidence type="ECO:0000313" key="8">
    <source>
        <dbReference type="EMBL" id="ACO67800.1"/>
    </source>
</evidence>